<gene>
    <name evidence="12 15" type="primary">purD</name>
    <name evidence="15" type="ORF">RWE15_15915</name>
</gene>
<dbReference type="NCBIfam" id="TIGR00877">
    <property type="entry name" value="purD"/>
    <property type="match status" value="1"/>
</dbReference>
<sequence>MNTVWFKKIAASPRVGKLFAAPGNAGMEEATVVDIMENDLDGLVAFAKQNKIDLTIVGPEVPLMLGIADKFQEENLAIFAPDKEAALLEGSKKFAKDLMVKYGVPTANYAVFQTAEKAKAYIHEMGAPIVVKADGLAAGKGVVVAQTVDEACRAVDHMLVDKAFAEAGAAIVVEEYMQGREFSLMAFVHHDRVFPMIAAQDHKRAFDHDQGPNTGGMGAFAPITEITDDVLATAYEEVLEKTANAMVMESKPFTGILYAGLMLTDKGIKVIEFNARFGDPETQVVLPLLKNDLLQVLEDVLAGKDPGLQWKNQSCAGVVLAAAGYPATYQRNVPIPSCSATDHCFVNFAGVKQDGERLVSSGGRVLLVGSLAETLDQAAMNVYENITALNTSEGFIFRSDIGR</sequence>
<dbReference type="InterPro" id="IPR037123">
    <property type="entry name" value="PRibGlycinamide_synth_C_sf"/>
</dbReference>
<comment type="similarity">
    <text evidence="9 12">Belongs to the GARS family.</text>
</comment>
<evidence type="ECO:0000256" key="1">
    <source>
        <dbReference type="ARBA" id="ARBA00001936"/>
    </source>
</evidence>
<evidence type="ECO:0000256" key="3">
    <source>
        <dbReference type="ARBA" id="ARBA00005174"/>
    </source>
</evidence>
<name>A0ABU5C9B1_9BACI</name>
<evidence type="ECO:0000313" key="15">
    <source>
        <dbReference type="EMBL" id="MDY0395635.1"/>
    </source>
</evidence>
<dbReference type="Pfam" id="PF02843">
    <property type="entry name" value="GARS_C"/>
    <property type="match status" value="1"/>
</dbReference>
<dbReference type="Pfam" id="PF02844">
    <property type="entry name" value="GARS_N"/>
    <property type="match status" value="1"/>
</dbReference>
<dbReference type="Gene3D" id="3.30.470.20">
    <property type="entry name" value="ATP-grasp fold, B domain"/>
    <property type="match status" value="1"/>
</dbReference>
<evidence type="ECO:0000256" key="2">
    <source>
        <dbReference type="ARBA" id="ARBA00001946"/>
    </source>
</evidence>
<keyword evidence="5 12" id="KW-0436">Ligase</keyword>
<evidence type="ECO:0000256" key="10">
    <source>
        <dbReference type="ARBA" id="ARBA00042242"/>
    </source>
</evidence>
<dbReference type="Gene3D" id="3.90.600.10">
    <property type="entry name" value="Phosphoribosylglycinamide synthetase, C-terminal domain"/>
    <property type="match status" value="1"/>
</dbReference>
<evidence type="ECO:0000256" key="12">
    <source>
        <dbReference type="HAMAP-Rule" id="MF_00138"/>
    </source>
</evidence>
<evidence type="ECO:0000313" key="16">
    <source>
        <dbReference type="Proteomes" id="UP001281447"/>
    </source>
</evidence>
<dbReference type="PANTHER" id="PTHR43472">
    <property type="entry name" value="PHOSPHORIBOSYLAMINE--GLYCINE LIGASE"/>
    <property type="match status" value="1"/>
</dbReference>
<evidence type="ECO:0000256" key="11">
    <source>
        <dbReference type="ARBA" id="ARBA00042864"/>
    </source>
</evidence>
<comment type="caution">
    <text evidence="15">The sequence shown here is derived from an EMBL/GenBank/DDBJ whole genome shotgun (WGS) entry which is preliminary data.</text>
</comment>
<dbReference type="SUPFAM" id="SSF56059">
    <property type="entry name" value="Glutathione synthetase ATP-binding domain-like"/>
    <property type="match status" value="1"/>
</dbReference>
<keyword evidence="6 13" id="KW-0547">Nucleotide-binding</keyword>
<dbReference type="EMBL" id="JAWDIP010000003">
    <property type="protein sequence ID" value="MDY0395635.1"/>
    <property type="molecule type" value="Genomic_DNA"/>
</dbReference>
<dbReference type="InterPro" id="IPR013815">
    <property type="entry name" value="ATP_grasp_subdomain_1"/>
</dbReference>
<evidence type="ECO:0000256" key="8">
    <source>
        <dbReference type="ARBA" id="ARBA00022840"/>
    </source>
</evidence>
<keyword evidence="7 12" id="KW-0658">Purine biosynthesis</keyword>
<keyword evidence="16" id="KW-1185">Reference proteome</keyword>
<comment type="pathway">
    <text evidence="3 12">Purine metabolism; IMP biosynthesis via de novo pathway; N(1)-(5-phospho-D-ribosyl)glycinamide from 5-phospho-alpha-D-ribose 1-diphosphate: step 2/2.</text>
</comment>
<dbReference type="Pfam" id="PF01071">
    <property type="entry name" value="GARS_A"/>
    <property type="match status" value="1"/>
</dbReference>
<dbReference type="EC" id="6.3.4.13" evidence="4 12"/>
<dbReference type="PANTHER" id="PTHR43472:SF1">
    <property type="entry name" value="PHOSPHORIBOSYLAMINE--GLYCINE LIGASE, CHLOROPLASTIC"/>
    <property type="match status" value="1"/>
</dbReference>
<evidence type="ECO:0000256" key="5">
    <source>
        <dbReference type="ARBA" id="ARBA00022598"/>
    </source>
</evidence>
<evidence type="ECO:0000256" key="6">
    <source>
        <dbReference type="ARBA" id="ARBA00022741"/>
    </source>
</evidence>
<keyword evidence="8 13" id="KW-0067">ATP-binding</keyword>
<evidence type="ECO:0000256" key="7">
    <source>
        <dbReference type="ARBA" id="ARBA00022755"/>
    </source>
</evidence>
<evidence type="ECO:0000256" key="13">
    <source>
        <dbReference type="PROSITE-ProRule" id="PRU00409"/>
    </source>
</evidence>
<dbReference type="InterPro" id="IPR011761">
    <property type="entry name" value="ATP-grasp"/>
</dbReference>
<comment type="catalytic activity">
    <reaction evidence="12">
        <text>5-phospho-beta-D-ribosylamine + glycine + ATP = N(1)-(5-phospho-beta-D-ribosyl)glycinamide + ADP + phosphate + H(+)</text>
        <dbReference type="Rhea" id="RHEA:17453"/>
        <dbReference type="ChEBI" id="CHEBI:15378"/>
        <dbReference type="ChEBI" id="CHEBI:30616"/>
        <dbReference type="ChEBI" id="CHEBI:43474"/>
        <dbReference type="ChEBI" id="CHEBI:57305"/>
        <dbReference type="ChEBI" id="CHEBI:58681"/>
        <dbReference type="ChEBI" id="CHEBI:143788"/>
        <dbReference type="ChEBI" id="CHEBI:456216"/>
        <dbReference type="EC" id="6.3.4.13"/>
    </reaction>
</comment>
<feature type="domain" description="ATP-grasp" evidence="14">
    <location>
        <begin position="96"/>
        <end position="302"/>
    </location>
</feature>
<dbReference type="SUPFAM" id="SSF52440">
    <property type="entry name" value="PreATP-grasp domain"/>
    <property type="match status" value="1"/>
</dbReference>
<evidence type="ECO:0000259" key="14">
    <source>
        <dbReference type="PROSITE" id="PS50975"/>
    </source>
</evidence>
<dbReference type="Gene3D" id="3.30.1490.20">
    <property type="entry name" value="ATP-grasp fold, A domain"/>
    <property type="match status" value="1"/>
</dbReference>
<dbReference type="InterPro" id="IPR020562">
    <property type="entry name" value="PRibGlycinamide_synth_N"/>
</dbReference>
<dbReference type="Gene3D" id="3.40.50.20">
    <property type="match status" value="1"/>
</dbReference>
<dbReference type="InterPro" id="IPR016185">
    <property type="entry name" value="PreATP-grasp_dom_sf"/>
</dbReference>
<dbReference type="SUPFAM" id="SSF51246">
    <property type="entry name" value="Rudiment single hybrid motif"/>
    <property type="match status" value="1"/>
</dbReference>
<dbReference type="InterPro" id="IPR020559">
    <property type="entry name" value="PRibGlycinamide_synth_CS"/>
</dbReference>
<dbReference type="InterPro" id="IPR000115">
    <property type="entry name" value="PRibGlycinamide_synth"/>
</dbReference>
<dbReference type="HAMAP" id="MF_00138">
    <property type="entry name" value="GARS"/>
    <property type="match status" value="1"/>
</dbReference>
<evidence type="ECO:0000256" key="4">
    <source>
        <dbReference type="ARBA" id="ARBA00013255"/>
    </source>
</evidence>
<dbReference type="PROSITE" id="PS50975">
    <property type="entry name" value="ATP_GRASP"/>
    <property type="match status" value="1"/>
</dbReference>
<organism evidence="15 16">
    <name type="scientific">Tigheibacillus halophilus</name>
    <dbReference type="NCBI Taxonomy" id="361280"/>
    <lineage>
        <taxon>Bacteria</taxon>
        <taxon>Bacillati</taxon>
        <taxon>Bacillota</taxon>
        <taxon>Bacilli</taxon>
        <taxon>Bacillales</taxon>
        <taxon>Bacillaceae</taxon>
        <taxon>Tigheibacillus</taxon>
    </lineage>
</organism>
<evidence type="ECO:0000256" key="9">
    <source>
        <dbReference type="ARBA" id="ARBA00038345"/>
    </source>
</evidence>
<reference evidence="15 16" key="1">
    <citation type="submission" date="2023-10" db="EMBL/GenBank/DDBJ databases">
        <title>Virgibacillus halophilus 5B73C genome.</title>
        <authorList>
            <person name="Miliotis G."/>
            <person name="Sengupta P."/>
            <person name="Hameed A."/>
            <person name="Chuvochina M."/>
            <person name="Mcdonagh F."/>
            <person name="Simpson A.C."/>
            <person name="Singh N.K."/>
            <person name="Rekha P.D."/>
            <person name="Raman K."/>
            <person name="Hugenholtz P."/>
            <person name="Venkateswaran K."/>
        </authorList>
    </citation>
    <scope>NUCLEOTIDE SEQUENCE [LARGE SCALE GENOMIC DNA]</scope>
    <source>
        <strain evidence="15 16">5B73C</strain>
    </source>
</reference>
<dbReference type="InterPro" id="IPR020561">
    <property type="entry name" value="PRibGlycinamid_synth_ATP-grasp"/>
</dbReference>
<dbReference type="InterPro" id="IPR011054">
    <property type="entry name" value="Rudment_hybrid_motif"/>
</dbReference>
<dbReference type="SMART" id="SM01210">
    <property type="entry name" value="GARS_C"/>
    <property type="match status" value="1"/>
</dbReference>
<proteinExistence type="inferred from homology"/>
<dbReference type="GO" id="GO:0004637">
    <property type="term" value="F:phosphoribosylamine-glycine ligase activity"/>
    <property type="evidence" value="ECO:0007669"/>
    <property type="project" value="UniProtKB-EC"/>
</dbReference>
<dbReference type="Proteomes" id="UP001281447">
    <property type="component" value="Unassembled WGS sequence"/>
</dbReference>
<dbReference type="PROSITE" id="PS00184">
    <property type="entry name" value="GARS"/>
    <property type="match status" value="1"/>
</dbReference>
<accession>A0ABU5C9B1</accession>
<protein>
    <recommendedName>
        <fullName evidence="4 12">Phosphoribosylamine--glycine ligase</fullName>
        <ecNumber evidence="4 12">6.3.4.13</ecNumber>
    </recommendedName>
    <alternativeName>
        <fullName evidence="12">GARS</fullName>
    </alternativeName>
    <alternativeName>
        <fullName evidence="10 12">Glycinamide ribonucleotide synthetase</fullName>
    </alternativeName>
    <alternativeName>
        <fullName evidence="11 12">Phosphoribosylglycinamide synthetase</fullName>
    </alternativeName>
</protein>
<dbReference type="SMART" id="SM01209">
    <property type="entry name" value="GARS_A"/>
    <property type="match status" value="1"/>
</dbReference>
<dbReference type="InterPro" id="IPR020560">
    <property type="entry name" value="PRibGlycinamide_synth_C-dom"/>
</dbReference>
<comment type="cofactor">
    <cofactor evidence="2">
        <name>Mg(2+)</name>
        <dbReference type="ChEBI" id="CHEBI:18420"/>
    </cofactor>
</comment>
<comment type="cofactor">
    <cofactor evidence="1">
        <name>Mn(2+)</name>
        <dbReference type="ChEBI" id="CHEBI:29035"/>
    </cofactor>
</comment>